<dbReference type="InterPro" id="IPR003718">
    <property type="entry name" value="OsmC/Ohr_fam"/>
</dbReference>
<dbReference type="PANTHER" id="PTHR39624">
    <property type="entry name" value="PROTEIN INVOLVED IN RIMO-MEDIATED BETA-METHYLTHIOLATION OF RIBOSOMAL PROTEIN S12 YCAO"/>
    <property type="match status" value="1"/>
</dbReference>
<reference evidence="2" key="1">
    <citation type="journal article" date="2019" name="Int. J. Syst. Evol. Microbiol.">
        <title>The Global Catalogue of Microorganisms (GCM) 10K type strain sequencing project: providing services to taxonomists for standard genome sequencing and annotation.</title>
        <authorList>
            <consortium name="The Broad Institute Genomics Platform"/>
            <consortium name="The Broad Institute Genome Sequencing Center for Infectious Disease"/>
            <person name="Wu L."/>
            <person name="Ma J."/>
        </authorList>
    </citation>
    <scope>NUCLEOTIDE SEQUENCE [LARGE SCALE GENOMIC DNA]</scope>
    <source>
        <strain evidence="2">CCUG 39402</strain>
    </source>
</reference>
<protein>
    <submittedName>
        <fullName evidence="1">OsmC family protein</fullName>
        <ecNumber evidence="1">1.11.1.-</ecNumber>
    </submittedName>
</protein>
<dbReference type="EC" id="1.11.1.-" evidence="1"/>
<name>A0ABW1U4S5_9BURK</name>
<evidence type="ECO:0000313" key="1">
    <source>
        <dbReference type="EMBL" id="MFC6284018.1"/>
    </source>
</evidence>
<proteinExistence type="predicted"/>
<dbReference type="InterPro" id="IPR015946">
    <property type="entry name" value="KH_dom-like_a/b"/>
</dbReference>
<keyword evidence="1" id="KW-0560">Oxidoreductase</keyword>
<keyword evidence="2" id="KW-1185">Reference proteome</keyword>
<dbReference type="RefSeq" id="WP_371439783.1">
    <property type="nucleotide sequence ID" value="NZ_JBHSRS010000084.1"/>
</dbReference>
<organism evidence="1 2">
    <name type="scientific">Polaromonas aquatica</name>
    <dbReference type="NCBI Taxonomy" id="332657"/>
    <lineage>
        <taxon>Bacteria</taxon>
        <taxon>Pseudomonadati</taxon>
        <taxon>Pseudomonadota</taxon>
        <taxon>Betaproteobacteria</taxon>
        <taxon>Burkholderiales</taxon>
        <taxon>Comamonadaceae</taxon>
        <taxon>Polaromonas</taxon>
    </lineage>
</organism>
<dbReference type="GO" id="GO:0004601">
    <property type="term" value="F:peroxidase activity"/>
    <property type="evidence" value="ECO:0007669"/>
    <property type="project" value="UniProtKB-KW"/>
</dbReference>
<dbReference type="PANTHER" id="PTHR39624:SF2">
    <property type="entry name" value="OSMC-LIKE PROTEIN"/>
    <property type="match status" value="1"/>
</dbReference>
<accession>A0ABW1U4S5</accession>
<sequence length="134" mass="14419">MAIELQRDRTAAMAQLLHLRGHDIIADATVAEGGAAAGPSPHDLYDAALGACKALTVMWYANKKGIPVDDVRTVIERDDTQERAGVYRLAARLQISGGLTDAQLHELAGVAQKCPLHKLMTVVTTEITTSVERM</sequence>
<dbReference type="InterPro" id="IPR036102">
    <property type="entry name" value="OsmC/Ohrsf"/>
</dbReference>
<dbReference type="SUPFAM" id="SSF82784">
    <property type="entry name" value="OsmC-like"/>
    <property type="match status" value="1"/>
</dbReference>
<comment type="caution">
    <text evidence="1">The sequence shown here is derived from an EMBL/GenBank/DDBJ whole genome shotgun (WGS) entry which is preliminary data.</text>
</comment>
<gene>
    <name evidence="1" type="ORF">ACFQND_22560</name>
</gene>
<dbReference type="EMBL" id="JBHSRS010000084">
    <property type="protein sequence ID" value="MFC6284018.1"/>
    <property type="molecule type" value="Genomic_DNA"/>
</dbReference>
<keyword evidence="1" id="KW-0575">Peroxidase</keyword>
<dbReference type="Pfam" id="PF02566">
    <property type="entry name" value="OsmC"/>
    <property type="match status" value="1"/>
</dbReference>
<evidence type="ECO:0000313" key="2">
    <source>
        <dbReference type="Proteomes" id="UP001596270"/>
    </source>
</evidence>
<dbReference type="Gene3D" id="3.30.300.20">
    <property type="match status" value="1"/>
</dbReference>
<dbReference type="Proteomes" id="UP001596270">
    <property type="component" value="Unassembled WGS sequence"/>
</dbReference>